<proteinExistence type="predicted"/>
<sequence length="189" mass="21721">MTVILKTKDRDFSVDSESNTESIFETGNKFGFSQNDMAKWDQPVEVSIGVNTSFFIAREAVIYGLRCDNVYLYPELAADTKWKFKKGNFDEIIILLEKKKINIHTLLFRGKRDFGKITRIVLYTTPSINYALIHIRDYGSSRGYICIRNSAKQGPPQFKEDIFSGTITENNNDIRTCSEPVARKDPERN</sequence>
<gene>
    <name evidence="1" type="ORF">FWILDA_LOCUS15885</name>
</gene>
<protein>
    <submittedName>
        <fullName evidence="1">12083_t:CDS:1</fullName>
    </submittedName>
</protein>
<reference evidence="1" key="1">
    <citation type="submission" date="2022-08" db="EMBL/GenBank/DDBJ databases">
        <authorList>
            <person name="Kallberg Y."/>
            <person name="Tangrot J."/>
            <person name="Rosling A."/>
        </authorList>
    </citation>
    <scope>NUCLEOTIDE SEQUENCE</scope>
    <source>
        <strain evidence="1">Wild A</strain>
    </source>
</reference>
<name>A0A9W4T4W7_9GLOM</name>
<organism evidence="1 2">
    <name type="scientific">Funneliformis geosporum</name>
    <dbReference type="NCBI Taxonomy" id="1117311"/>
    <lineage>
        <taxon>Eukaryota</taxon>
        <taxon>Fungi</taxon>
        <taxon>Fungi incertae sedis</taxon>
        <taxon>Mucoromycota</taxon>
        <taxon>Glomeromycotina</taxon>
        <taxon>Glomeromycetes</taxon>
        <taxon>Glomerales</taxon>
        <taxon>Glomeraceae</taxon>
        <taxon>Funneliformis</taxon>
    </lineage>
</organism>
<evidence type="ECO:0000313" key="2">
    <source>
        <dbReference type="Proteomes" id="UP001153678"/>
    </source>
</evidence>
<accession>A0A9W4T4W7</accession>
<dbReference type="EMBL" id="CAMKVN010009002">
    <property type="protein sequence ID" value="CAI2193056.1"/>
    <property type="molecule type" value="Genomic_DNA"/>
</dbReference>
<evidence type="ECO:0000313" key="1">
    <source>
        <dbReference type="EMBL" id="CAI2193056.1"/>
    </source>
</evidence>
<dbReference type="OrthoDB" id="2304782at2759"/>
<dbReference type="Proteomes" id="UP001153678">
    <property type="component" value="Unassembled WGS sequence"/>
</dbReference>
<dbReference type="AlphaFoldDB" id="A0A9W4T4W7"/>
<keyword evidence="2" id="KW-1185">Reference proteome</keyword>
<comment type="caution">
    <text evidence="1">The sequence shown here is derived from an EMBL/GenBank/DDBJ whole genome shotgun (WGS) entry which is preliminary data.</text>
</comment>